<dbReference type="Pfam" id="PF00625">
    <property type="entry name" value="Guanylate_kin"/>
    <property type="match status" value="1"/>
</dbReference>
<dbReference type="InterPro" id="IPR008144">
    <property type="entry name" value="Guanylate_kin-like_dom"/>
</dbReference>
<proteinExistence type="predicted"/>
<comment type="function">
    <text evidence="1">Essential for recycling GMP and indirectly, cGMP.</text>
</comment>
<dbReference type="InterPro" id="IPR027417">
    <property type="entry name" value="P-loop_NTPase"/>
</dbReference>
<keyword evidence="2" id="KW-0808">Transferase</keyword>
<evidence type="ECO:0000256" key="2">
    <source>
        <dbReference type="ARBA" id="ARBA00022679"/>
    </source>
</evidence>
<dbReference type="GO" id="GO:0016301">
    <property type="term" value="F:kinase activity"/>
    <property type="evidence" value="ECO:0007669"/>
    <property type="project" value="UniProtKB-KW"/>
</dbReference>
<keyword evidence="6" id="KW-1185">Reference proteome</keyword>
<comment type="caution">
    <text evidence="5">The sequence shown here is derived from an EMBL/GenBank/DDBJ whole genome shotgun (WGS) entry which is preliminary data.</text>
</comment>
<evidence type="ECO:0000313" key="6">
    <source>
        <dbReference type="Proteomes" id="UP001589818"/>
    </source>
</evidence>
<accession>A0ABV6JCV3</accession>
<keyword evidence="5" id="KW-0418">Kinase</keyword>
<dbReference type="PANTHER" id="PTHR23117">
    <property type="entry name" value="GUANYLATE KINASE-RELATED"/>
    <property type="match status" value="1"/>
</dbReference>
<evidence type="ECO:0000256" key="1">
    <source>
        <dbReference type="ARBA" id="ARBA00003531"/>
    </source>
</evidence>
<dbReference type="PROSITE" id="PS50052">
    <property type="entry name" value="GUANYLATE_KINASE_2"/>
    <property type="match status" value="1"/>
</dbReference>
<feature type="domain" description="Guanylate kinase-like" evidence="4">
    <location>
        <begin position="4"/>
        <end position="182"/>
    </location>
</feature>
<gene>
    <name evidence="5" type="ORF">ACFFJ8_20415</name>
</gene>
<dbReference type="SUPFAM" id="SSF52540">
    <property type="entry name" value="P-loop containing nucleoside triphosphate hydrolases"/>
    <property type="match status" value="1"/>
</dbReference>
<dbReference type="RefSeq" id="WP_204820599.1">
    <property type="nucleotide sequence ID" value="NZ_JANHOF010000013.1"/>
</dbReference>
<dbReference type="EMBL" id="JBHLVF010000034">
    <property type="protein sequence ID" value="MFC0393720.1"/>
    <property type="molecule type" value="Genomic_DNA"/>
</dbReference>
<evidence type="ECO:0000256" key="3">
    <source>
        <dbReference type="ARBA" id="ARBA00048594"/>
    </source>
</evidence>
<evidence type="ECO:0000313" key="5">
    <source>
        <dbReference type="EMBL" id="MFC0393720.1"/>
    </source>
</evidence>
<organism evidence="5 6">
    <name type="scientific">Paenibacillus mendelii</name>
    <dbReference type="NCBI Taxonomy" id="206163"/>
    <lineage>
        <taxon>Bacteria</taxon>
        <taxon>Bacillati</taxon>
        <taxon>Bacillota</taxon>
        <taxon>Bacilli</taxon>
        <taxon>Bacillales</taxon>
        <taxon>Paenibacillaceae</taxon>
        <taxon>Paenibacillus</taxon>
    </lineage>
</organism>
<evidence type="ECO:0000259" key="4">
    <source>
        <dbReference type="PROSITE" id="PS50052"/>
    </source>
</evidence>
<dbReference type="InterPro" id="IPR008145">
    <property type="entry name" value="GK/Ca_channel_bsu"/>
</dbReference>
<dbReference type="SMART" id="SM00072">
    <property type="entry name" value="GuKc"/>
    <property type="match status" value="1"/>
</dbReference>
<reference evidence="5 6" key="1">
    <citation type="submission" date="2024-09" db="EMBL/GenBank/DDBJ databases">
        <authorList>
            <person name="Sun Q."/>
            <person name="Mori K."/>
        </authorList>
    </citation>
    <scope>NUCLEOTIDE SEQUENCE [LARGE SCALE GENOMIC DNA]</scope>
    <source>
        <strain evidence="5 6">CCM 4839</strain>
    </source>
</reference>
<comment type="catalytic activity">
    <reaction evidence="3">
        <text>GMP + ATP = GDP + ADP</text>
        <dbReference type="Rhea" id="RHEA:20780"/>
        <dbReference type="ChEBI" id="CHEBI:30616"/>
        <dbReference type="ChEBI" id="CHEBI:58115"/>
        <dbReference type="ChEBI" id="CHEBI:58189"/>
        <dbReference type="ChEBI" id="CHEBI:456216"/>
        <dbReference type="EC" id="2.7.4.8"/>
    </reaction>
</comment>
<dbReference type="Proteomes" id="UP001589818">
    <property type="component" value="Unassembled WGS sequence"/>
</dbReference>
<dbReference type="Gene3D" id="3.40.50.300">
    <property type="entry name" value="P-loop containing nucleotide triphosphate hydrolases"/>
    <property type="match status" value="1"/>
</dbReference>
<name>A0ABV6JCV3_9BACL</name>
<dbReference type="PANTHER" id="PTHR23117:SF8">
    <property type="entry name" value="RIBOSE 1,5-BISPHOSPHATE PHOSPHOKINASE PHNN"/>
    <property type="match status" value="1"/>
</dbReference>
<protein>
    <submittedName>
        <fullName evidence="5">Guanylate kinase</fullName>
    </submittedName>
</protein>
<sequence length="185" mass="21241">MAGPFIFIFTGTSGSGGQTIAHRIGSELGTPYIRLCTTHSPYGQEGREQDYEYISQEVFDALEQDGEFVLTATIHEERYGILRKELEKPLREGRHVYLNLDRNGASALKKRYGERVVRLFLYVDKLTLRERLEANGEAEDSIGSYLAQHAEEFEYRKQCEHVIEIDQMELNRTLGQIRTALQSHL</sequence>